<sequence length="121" mass="13282">MSDEPRVRPGRGWYALPVLMVASPGLTLLPGLLSPERIQVSPEWEISAFGTTMRFEFEVLGGVLPLVALNVLLAVPVAVGLMVTRRRNRRHLLALAEARPRSGPTLTVTHVESAPPRGRRQ</sequence>
<dbReference type="EMBL" id="JACHBR010000001">
    <property type="protein sequence ID" value="MBB5628782.1"/>
    <property type="molecule type" value="Genomic_DNA"/>
</dbReference>
<accession>A0A7W8Z773</accession>
<organism evidence="2 3">
    <name type="scientific">Sphaerisporangium krabiense</name>
    <dbReference type="NCBI Taxonomy" id="763782"/>
    <lineage>
        <taxon>Bacteria</taxon>
        <taxon>Bacillati</taxon>
        <taxon>Actinomycetota</taxon>
        <taxon>Actinomycetes</taxon>
        <taxon>Streptosporangiales</taxon>
        <taxon>Streptosporangiaceae</taxon>
        <taxon>Sphaerisporangium</taxon>
    </lineage>
</organism>
<dbReference type="RefSeq" id="WP_184613448.1">
    <property type="nucleotide sequence ID" value="NZ_BOOS01000002.1"/>
</dbReference>
<dbReference type="Proteomes" id="UP000588112">
    <property type="component" value="Unassembled WGS sequence"/>
</dbReference>
<feature type="transmembrane region" description="Helical" evidence="1">
    <location>
        <begin position="12"/>
        <end position="33"/>
    </location>
</feature>
<feature type="transmembrane region" description="Helical" evidence="1">
    <location>
        <begin position="63"/>
        <end position="83"/>
    </location>
</feature>
<keyword evidence="1" id="KW-0812">Transmembrane</keyword>
<proteinExistence type="predicted"/>
<keyword evidence="1" id="KW-1133">Transmembrane helix</keyword>
<protein>
    <submittedName>
        <fullName evidence="2">Uncharacterized protein</fullName>
    </submittedName>
</protein>
<name>A0A7W8Z773_9ACTN</name>
<evidence type="ECO:0000256" key="1">
    <source>
        <dbReference type="SAM" id="Phobius"/>
    </source>
</evidence>
<keyword evidence="3" id="KW-1185">Reference proteome</keyword>
<comment type="caution">
    <text evidence="2">The sequence shown here is derived from an EMBL/GenBank/DDBJ whole genome shotgun (WGS) entry which is preliminary data.</text>
</comment>
<keyword evidence="1" id="KW-0472">Membrane</keyword>
<gene>
    <name evidence="2" type="ORF">BJ981_004481</name>
</gene>
<evidence type="ECO:0000313" key="2">
    <source>
        <dbReference type="EMBL" id="MBB5628782.1"/>
    </source>
</evidence>
<evidence type="ECO:0000313" key="3">
    <source>
        <dbReference type="Proteomes" id="UP000588112"/>
    </source>
</evidence>
<dbReference type="AlphaFoldDB" id="A0A7W8Z773"/>
<reference evidence="2 3" key="1">
    <citation type="submission" date="2020-08" db="EMBL/GenBank/DDBJ databases">
        <title>Sequencing the genomes of 1000 actinobacteria strains.</title>
        <authorList>
            <person name="Klenk H.-P."/>
        </authorList>
    </citation>
    <scope>NUCLEOTIDE SEQUENCE [LARGE SCALE GENOMIC DNA]</scope>
    <source>
        <strain evidence="2 3">DSM 45790</strain>
    </source>
</reference>